<dbReference type="InterPro" id="IPR036390">
    <property type="entry name" value="WH_DNA-bd_sf"/>
</dbReference>
<name>U1WZF8_ANEAE</name>
<sequence length="261" mass="29389">MKLIVNRKVNRRMESSDNKMTVRAVDRAMDILLCFIDEKELTLTEISHKVGLNKSTVYRLLGSLENKGFLARNPDTEKYQLGFRVWQLSANLPQGGDPGTILLPEMVRLRDLVGETISLYVRNENERIRIQAVESNETIRRVAPIGAHLPLSVGASSKVLVAYAPPEIQKEILSDPSWPSFVDKQMYMEQLEEIRRHGYATSSEEREQGAAAVAVPLFNRRGHLVAALSVSGPSNRLTLERMKDNLPYVMVAAKRMGSMLK</sequence>
<dbReference type="GO" id="GO:0003700">
    <property type="term" value="F:DNA-binding transcription factor activity"/>
    <property type="evidence" value="ECO:0007669"/>
    <property type="project" value="TreeGrafter"/>
</dbReference>
<dbReference type="EMBL" id="AWSJ01000229">
    <property type="protein sequence ID" value="ERI08095.1"/>
    <property type="molecule type" value="Genomic_DNA"/>
</dbReference>
<dbReference type="Pfam" id="PF09339">
    <property type="entry name" value="HTH_IclR"/>
    <property type="match status" value="1"/>
</dbReference>
<dbReference type="SUPFAM" id="SSF55781">
    <property type="entry name" value="GAF domain-like"/>
    <property type="match status" value="1"/>
</dbReference>
<feature type="domain" description="IclR-ED" evidence="7">
    <location>
        <begin position="84"/>
        <end position="261"/>
    </location>
</feature>
<dbReference type="GO" id="GO:0003677">
    <property type="term" value="F:DNA binding"/>
    <property type="evidence" value="ECO:0007669"/>
    <property type="project" value="UniProtKB-KW"/>
</dbReference>
<dbReference type="InterPro" id="IPR050707">
    <property type="entry name" value="HTH_MetabolicPath_Reg"/>
</dbReference>
<dbReference type="GO" id="GO:0045892">
    <property type="term" value="P:negative regulation of DNA-templated transcription"/>
    <property type="evidence" value="ECO:0007669"/>
    <property type="project" value="UniProtKB-ARBA"/>
</dbReference>
<reference evidence="8 9" key="1">
    <citation type="submission" date="2013-08" db="EMBL/GenBank/DDBJ databases">
        <authorList>
            <person name="Weinstock G."/>
            <person name="Sodergren E."/>
            <person name="Wylie T."/>
            <person name="Fulton L."/>
            <person name="Fulton R."/>
            <person name="Fronick C."/>
            <person name="O'Laughlin M."/>
            <person name="Godfrey J."/>
            <person name="Miner T."/>
            <person name="Herter B."/>
            <person name="Appelbaum E."/>
            <person name="Cordes M."/>
            <person name="Lek S."/>
            <person name="Wollam A."/>
            <person name="Pepin K.H."/>
            <person name="Palsikar V.B."/>
            <person name="Mitreva M."/>
            <person name="Wilson R.K."/>
        </authorList>
    </citation>
    <scope>NUCLEOTIDE SEQUENCE [LARGE SCALE GENOMIC DNA]</scope>
    <source>
        <strain evidence="8 9">ATCC 12856</strain>
    </source>
</reference>
<dbReference type="SUPFAM" id="SSF46785">
    <property type="entry name" value="Winged helix' DNA-binding domain"/>
    <property type="match status" value="1"/>
</dbReference>
<proteinExistence type="predicted"/>
<dbReference type="PANTHER" id="PTHR30136">
    <property type="entry name" value="HELIX-TURN-HELIX TRANSCRIPTIONAL REGULATOR, ICLR FAMILY"/>
    <property type="match status" value="1"/>
</dbReference>
<evidence type="ECO:0000256" key="5">
    <source>
        <dbReference type="ARBA" id="ARBA00070406"/>
    </source>
</evidence>
<evidence type="ECO:0000313" key="8">
    <source>
        <dbReference type="EMBL" id="ERI08095.1"/>
    </source>
</evidence>
<evidence type="ECO:0000256" key="1">
    <source>
        <dbReference type="ARBA" id="ARBA00023015"/>
    </source>
</evidence>
<evidence type="ECO:0000313" key="9">
    <source>
        <dbReference type="Proteomes" id="UP000016511"/>
    </source>
</evidence>
<dbReference type="Gene3D" id="3.30.450.40">
    <property type="match status" value="1"/>
</dbReference>
<evidence type="ECO:0000256" key="3">
    <source>
        <dbReference type="ARBA" id="ARBA00023163"/>
    </source>
</evidence>
<accession>U1WZF8</accession>
<dbReference type="PANTHER" id="PTHR30136:SF35">
    <property type="entry name" value="HTH-TYPE TRANSCRIPTIONAL REGULATOR RV1719"/>
    <property type="match status" value="1"/>
</dbReference>
<dbReference type="Gene3D" id="1.10.10.10">
    <property type="entry name" value="Winged helix-like DNA-binding domain superfamily/Winged helix DNA-binding domain"/>
    <property type="match status" value="1"/>
</dbReference>
<feature type="domain" description="HTH iclR-type" evidence="6">
    <location>
        <begin position="22"/>
        <end position="83"/>
    </location>
</feature>
<evidence type="ECO:0000259" key="7">
    <source>
        <dbReference type="PROSITE" id="PS51078"/>
    </source>
</evidence>
<dbReference type="InterPro" id="IPR036388">
    <property type="entry name" value="WH-like_DNA-bd_sf"/>
</dbReference>
<dbReference type="PATRIC" id="fig|649747.3.peg.3474"/>
<dbReference type="HOGENOM" id="CLU_062618_4_1_9"/>
<keyword evidence="3" id="KW-0804">Transcription</keyword>
<dbReference type="FunFam" id="1.10.10.10:FF:000056">
    <property type="entry name" value="IclR family transcriptional regulator"/>
    <property type="match status" value="1"/>
</dbReference>
<keyword evidence="2" id="KW-0238">DNA-binding</keyword>
<dbReference type="STRING" id="649747.HMPREF0083_03824"/>
<dbReference type="InterPro" id="IPR011991">
    <property type="entry name" value="ArsR-like_HTH"/>
</dbReference>
<dbReference type="eggNOG" id="COG1414">
    <property type="taxonomic scope" value="Bacteria"/>
</dbReference>
<dbReference type="AlphaFoldDB" id="U1WZF8"/>
<protein>
    <recommendedName>
        <fullName evidence="5">Glycerol operon regulatory protein</fullName>
    </recommendedName>
</protein>
<comment type="caution">
    <text evidence="8">The sequence shown here is derived from an EMBL/GenBank/DDBJ whole genome shotgun (WGS) entry which is preliminary data.</text>
</comment>
<evidence type="ECO:0000256" key="2">
    <source>
        <dbReference type="ARBA" id="ARBA00023125"/>
    </source>
</evidence>
<keyword evidence="1" id="KW-0805">Transcription regulation</keyword>
<evidence type="ECO:0000256" key="4">
    <source>
        <dbReference type="ARBA" id="ARBA00058938"/>
    </source>
</evidence>
<dbReference type="PROSITE" id="PS51077">
    <property type="entry name" value="HTH_ICLR"/>
    <property type="match status" value="1"/>
</dbReference>
<dbReference type="PROSITE" id="PS51078">
    <property type="entry name" value="ICLR_ED"/>
    <property type="match status" value="1"/>
</dbReference>
<dbReference type="InterPro" id="IPR014757">
    <property type="entry name" value="Tscrpt_reg_IclR_C"/>
</dbReference>
<dbReference type="SMART" id="SM00346">
    <property type="entry name" value="HTH_ICLR"/>
    <property type="match status" value="1"/>
</dbReference>
<keyword evidence="9" id="KW-1185">Reference proteome</keyword>
<gene>
    <name evidence="8" type="ORF">HMPREF0083_03824</name>
</gene>
<dbReference type="InterPro" id="IPR005471">
    <property type="entry name" value="Tscrpt_reg_IclR_N"/>
</dbReference>
<dbReference type="InterPro" id="IPR029016">
    <property type="entry name" value="GAF-like_dom_sf"/>
</dbReference>
<dbReference type="Pfam" id="PF01614">
    <property type="entry name" value="IclR_C"/>
    <property type="match status" value="1"/>
</dbReference>
<dbReference type="Proteomes" id="UP000016511">
    <property type="component" value="Unassembled WGS sequence"/>
</dbReference>
<dbReference type="CDD" id="cd00090">
    <property type="entry name" value="HTH_ARSR"/>
    <property type="match status" value="1"/>
</dbReference>
<organism evidence="8 9">
    <name type="scientific">Aneurinibacillus aneurinilyticus ATCC 12856</name>
    <dbReference type="NCBI Taxonomy" id="649747"/>
    <lineage>
        <taxon>Bacteria</taxon>
        <taxon>Bacillati</taxon>
        <taxon>Bacillota</taxon>
        <taxon>Bacilli</taxon>
        <taxon>Bacillales</taxon>
        <taxon>Paenibacillaceae</taxon>
        <taxon>Aneurinibacillus group</taxon>
        <taxon>Aneurinibacillus</taxon>
    </lineage>
</organism>
<comment type="function">
    <text evidence="4">May be an activator protein for the gylABX operon.</text>
</comment>
<evidence type="ECO:0000259" key="6">
    <source>
        <dbReference type="PROSITE" id="PS51077"/>
    </source>
</evidence>